<evidence type="ECO:0000256" key="2">
    <source>
        <dbReference type="SAM" id="MobiDB-lite"/>
    </source>
</evidence>
<feature type="transmembrane region" description="Helical" evidence="3">
    <location>
        <begin position="825"/>
        <end position="844"/>
    </location>
</feature>
<feature type="coiled-coil region" evidence="1">
    <location>
        <begin position="721"/>
        <end position="749"/>
    </location>
</feature>
<evidence type="ECO:0000256" key="1">
    <source>
        <dbReference type="SAM" id="Coils"/>
    </source>
</evidence>
<reference evidence="5 6" key="1">
    <citation type="journal article" date="2013" name="Curr. Biol.">
        <title>The Genome of the Foraminiferan Reticulomyxa filosa.</title>
        <authorList>
            <person name="Glockner G."/>
            <person name="Hulsmann N."/>
            <person name="Schleicher M."/>
            <person name="Noegel A.A."/>
            <person name="Eichinger L."/>
            <person name="Gallinger C."/>
            <person name="Pawlowski J."/>
            <person name="Sierra R."/>
            <person name="Euteneuer U."/>
            <person name="Pillet L."/>
            <person name="Moustafa A."/>
            <person name="Platzer M."/>
            <person name="Groth M."/>
            <person name="Szafranski K."/>
            <person name="Schliwa M."/>
        </authorList>
    </citation>
    <scope>NUCLEOTIDE SEQUENCE [LARGE SCALE GENOMIC DNA]</scope>
</reference>
<feature type="compositionally biased region" description="Polar residues" evidence="2">
    <location>
        <begin position="53"/>
        <end position="66"/>
    </location>
</feature>
<protein>
    <recommendedName>
        <fullName evidence="4">PATROL1-like C-terminal domain-containing protein</fullName>
    </recommendedName>
</protein>
<feature type="region of interest" description="Disordered" evidence="2">
    <location>
        <begin position="250"/>
        <end position="294"/>
    </location>
</feature>
<feature type="compositionally biased region" description="Polar residues" evidence="2">
    <location>
        <begin position="373"/>
        <end position="390"/>
    </location>
</feature>
<sequence length="895" mass="102781">MKLKDLYDIALILDGLSVQSSMHDNSSFGQLPDVSKGRHSNTNSKADMLPMKSTESNSSNHPQSDTAKVGTEEIKEKERGLIEYFREEKNRRQWWEYIEEIEMLFRDDAEISKALWQDGGMETLALHFVTDITSILTLNSESLDTSYRVLLAGSYRLQVLLQSLCSTYKRLEFEKAKEIKKQLVRGFNDEDLELEAMPVGAISRRGSLNEIFGESAAAEELRTIGESAAHQKVDQIFSFVHKKKQEQLLKSQHGSSSSSGGGGDYGDDHDDHHNHTYSAKQRRDSATLQLSGDEDNDDNKITWAHFVTDSFLFIDNEISAYFANIKGFPAEAMTTAVQFYQQLYFLIDYILRIINSSFADIATLENNSREGNKINQKSTEQSSKMSSADANESKKNEQQHQQRSFSSKMIRNLGKGVAEIADANRRAFGIVYSTFDIVNHVKAVKDVAASSSGNDTVDMNDMYITINFLYYFFSLSLLPLSFLHLLTDSQFKQELIYLCVKYSSISRIQEVVSDLGPRLLRYIDELEEPKEGHLKEKFKSHRDELINSAHKFITECKELIATGLHRGAKHIARQCLDVQNQHFFSFELYAPQRIQSTTVQKLGLLDKLNEYLIIGEENLRSKDMRSLSTCLASVYSRRMCHALIGPTKRIFGSGDTEVIEQDFTIILELFSEFNPIDFDEKRCPLENETHPLFSYFSVVKLMKTSTSELIRQHVLAMTARVEQEEEKDKDKERREAEAIEKKLKDEKYLKKQDQQKLQSKAHAYHKMLRDRHRIKKSHDHPTLHVLAHRNDEEALTYVENFVQFADTKKQPLVSNFLFFLERGRLFEIFLKFLVIFFFFFFDLGDQLVDFCNMRGILRVIVHSARDIPAMNTGNTSDPCKLFVVTVVCVCLICVK</sequence>
<evidence type="ECO:0000313" key="6">
    <source>
        <dbReference type="Proteomes" id="UP000023152"/>
    </source>
</evidence>
<dbReference type="AlphaFoldDB" id="X6NFJ5"/>
<keyword evidence="3" id="KW-1133">Transmembrane helix</keyword>
<evidence type="ECO:0000313" key="5">
    <source>
        <dbReference type="EMBL" id="ETO24514.1"/>
    </source>
</evidence>
<feature type="domain" description="PATROL1-like C-terminal" evidence="4">
    <location>
        <begin position="494"/>
        <end position="730"/>
    </location>
</feature>
<evidence type="ECO:0000256" key="3">
    <source>
        <dbReference type="SAM" id="Phobius"/>
    </source>
</evidence>
<dbReference type="OrthoDB" id="2015333at2759"/>
<keyword evidence="1" id="KW-0175">Coiled coil</keyword>
<dbReference type="Pfam" id="PF25761">
    <property type="entry name" value="TPR_PATROL1"/>
    <property type="match status" value="1"/>
</dbReference>
<proteinExistence type="predicted"/>
<dbReference type="Proteomes" id="UP000023152">
    <property type="component" value="Unassembled WGS sequence"/>
</dbReference>
<keyword evidence="3" id="KW-0472">Membrane</keyword>
<dbReference type="InterPro" id="IPR057984">
    <property type="entry name" value="PATROL1_C"/>
</dbReference>
<keyword evidence="6" id="KW-1185">Reference proteome</keyword>
<feature type="region of interest" description="Disordered" evidence="2">
    <location>
        <begin position="27"/>
        <end position="71"/>
    </location>
</feature>
<feature type="region of interest" description="Disordered" evidence="2">
    <location>
        <begin position="372"/>
        <end position="406"/>
    </location>
</feature>
<evidence type="ECO:0000259" key="4">
    <source>
        <dbReference type="Pfam" id="PF25761"/>
    </source>
</evidence>
<keyword evidence="3" id="KW-0812">Transmembrane</keyword>
<feature type="compositionally biased region" description="Basic and acidic residues" evidence="2">
    <location>
        <begin position="391"/>
        <end position="400"/>
    </location>
</feature>
<gene>
    <name evidence="5" type="ORF">RFI_12642</name>
</gene>
<comment type="caution">
    <text evidence="5">The sequence shown here is derived from an EMBL/GenBank/DDBJ whole genome shotgun (WGS) entry which is preliminary data.</text>
</comment>
<name>X6NFJ5_RETFI</name>
<dbReference type="EMBL" id="ASPP01009175">
    <property type="protein sequence ID" value="ETO24514.1"/>
    <property type="molecule type" value="Genomic_DNA"/>
</dbReference>
<organism evidence="5 6">
    <name type="scientific">Reticulomyxa filosa</name>
    <dbReference type="NCBI Taxonomy" id="46433"/>
    <lineage>
        <taxon>Eukaryota</taxon>
        <taxon>Sar</taxon>
        <taxon>Rhizaria</taxon>
        <taxon>Retaria</taxon>
        <taxon>Foraminifera</taxon>
        <taxon>Monothalamids</taxon>
        <taxon>Reticulomyxidae</taxon>
        <taxon>Reticulomyxa</taxon>
    </lineage>
</organism>
<accession>X6NFJ5</accession>